<reference evidence="1" key="1">
    <citation type="journal article" date="2014" name="Int. J. Syst. Evol. Microbiol.">
        <title>Complete genome sequence of Corynebacterium casei LMG S-19264T (=DSM 44701T), isolated from a smear-ripened cheese.</title>
        <authorList>
            <consortium name="US DOE Joint Genome Institute (JGI-PGF)"/>
            <person name="Walter F."/>
            <person name="Albersmeier A."/>
            <person name="Kalinowski J."/>
            <person name="Ruckert C."/>
        </authorList>
    </citation>
    <scope>NUCLEOTIDE SEQUENCE</scope>
    <source>
        <strain evidence="1">CGMCC 1.15760</strain>
    </source>
</reference>
<dbReference type="Proteomes" id="UP000616608">
    <property type="component" value="Unassembled WGS sequence"/>
</dbReference>
<evidence type="ECO:0000313" key="2">
    <source>
        <dbReference type="Proteomes" id="UP000616608"/>
    </source>
</evidence>
<comment type="caution">
    <text evidence="1">The sequence shown here is derived from an EMBL/GenBank/DDBJ whole genome shotgun (WGS) entry which is preliminary data.</text>
</comment>
<dbReference type="AlphaFoldDB" id="A0A917G5G5"/>
<organism evidence="1 2">
    <name type="scientific">Lysinibacillus alkalisoli</name>
    <dbReference type="NCBI Taxonomy" id="1911548"/>
    <lineage>
        <taxon>Bacteria</taxon>
        <taxon>Bacillati</taxon>
        <taxon>Bacillota</taxon>
        <taxon>Bacilli</taxon>
        <taxon>Bacillales</taxon>
        <taxon>Bacillaceae</taxon>
        <taxon>Lysinibacillus</taxon>
    </lineage>
</organism>
<sequence length="125" mass="14528">MEKEYSELIEVAKKFNSAYEIFKVNDESLAYSFMLSNGLTGLVLSKKHFKRNSDVLNFLNEELQMDLPEYLQHNRTLLLGRVLKWISELEDINQIKSYLNTVYNELSGNNESDWSSVIKSINLEG</sequence>
<gene>
    <name evidence="1" type="ORF">GCM10007425_17830</name>
</gene>
<protein>
    <submittedName>
        <fullName evidence="1">Uncharacterized protein</fullName>
    </submittedName>
</protein>
<dbReference type="RefSeq" id="WP_188614706.1">
    <property type="nucleotide sequence ID" value="NZ_BMJT01000005.1"/>
</dbReference>
<reference evidence="1" key="2">
    <citation type="submission" date="2020-09" db="EMBL/GenBank/DDBJ databases">
        <authorList>
            <person name="Sun Q."/>
            <person name="Zhou Y."/>
        </authorList>
    </citation>
    <scope>NUCLEOTIDE SEQUENCE</scope>
    <source>
        <strain evidence="1">CGMCC 1.15760</strain>
    </source>
</reference>
<dbReference type="EMBL" id="BMJT01000005">
    <property type="protein sequence ID" value="GGG23826.1"/>
    <property type="molecule type" value="Genomic_DNA"/>
</dbReference>
<keyword evidence="2" id="KW-1185">Reference proteome</keyword>
<name>A0A917G5G5_9BACI</name>
<accession>A0A917G5G5</accession>
<proteinExistence type="predicted"/>
<evidence type="ECO:0000313" key="1">
    <source>
        <dbReference type="EMBL" id="GGG23826.1"/>
    </source>
</evidence>